<dbReference type="PANTHER" id="PTHR45138:SF9">
    <property type="entry name" value="DIGUANYLATE CYCLASE DGCM-RELATED"/>
    <property type="match status" value="1"/>
</dbReference>
<dbReference type="InterPro" id="IPR050469">
    <property type="entry name" value="Diguanylate_Cyclase"/>
</dbReference>
<dbReference type="PROSITE" id="PS50887">
    <property type="entry name" value="GGDEF"/>
    <property type="match status" value="1"/>
</dbReference>
<dbReference type="GO" id="GO:0052621">
    <property type="term" value="F:diguanylate cyclase activity"/>
    <property type="evidence" value="ECO:0007669"/>
    <property type="project" value="TreeGrafter"/>
</dbReference>
<protein>
    <submittedName>
        <fullName evidence="3">Protein containg diguanylate cyclase (GGDEF) domain</fullName>
    </submittedName>
</protein>
<keyword evidence="4" id="KW-1185">Reference proteome</keyword>
<dbReference type="NCBIfam" id="TIGR00254">
    <property type="entry name" value="GGDEF"/>
    <property type="match status" value="1"/>
</dbReference>
<accession>A0A0S7BDS6</accession>
<reference evidence="3" key="1">
    <citation type="submission" date="2015-07" db="EMBL/GenBank/DDBJ databases">
        <title>Draft Genome Sequences of Anaerolinea thermolimosa IMO-1, Bellilinea caldifistulae GOMI-1, Leptolinea tardivitalis YMTK-2, Levilinea saccharolytica KIBI-1,Longilinea arvoryzae KOME-1, Previously Described as Members of the Anaerolineaceae (Chloroflexi).</title>
        <authorList>
            <person name="Sekiguchi Y."/>
            <person name="Ohashi A."/>
            <person name="Matsuura N."/>
            <person name="Tourlousse M.D."/>
        </authorList>
    </citation>
    <scope>NUCLEOTIDE SEQUENCE [LARGE SCALE GENOMIC DNA]</scope>
    <source>
        <strain evidence="3">KOME-1</strain>
    </source>
</reference>
<keyword evidence="1" id="KW-1133">Transmembrane helix</keyword>
<evidence type="ECO:0000256" key="1">
    <source>
        <dbReference type="SAM" id="Phobius"/>
    </source>
</evidence>
<dbReference type="GO" id="GO:1902201">
    <property type="term" value="P:negative regulation of bacterial-type flagellum-dependent cell motility"/>
    <property type="evidence" value="ECO:0007669"/>
    <property type="project" value="TreeGrafter"/>
</dbReference>
<keyword evidence="1" id="KW-0812">Transmembrane</keyword>
<feature type="transmembrane region" description="Helical" evidence="1">
    <location>
        <begin position="12"/>
        <end position="31"/>
    </location>
</feature>
<dbReference type="InterPro" id="IPR000160">
    <property type="entry name" value="GGDEF_dom"/>
</dbReference>
<dbReference type="CDD" id="cd01949">
    <property type="entry name" value="GGDEF"/>
    <property type="match status" value="1"/>
</dbReference>
<dbReference type="InterPro" id="IPR035965">
    <property type="entry name" value="PAS-like_dom_sf"/>
</dbReference>
<dbReference type="InterPro" id="IPR000014">
    <property type="entry name" value="PAS"/>
</dbReference>
<dbReference type="STRING" id="360412.LARV_00672"/>
<dbReference type="GO" id="GO:0043709">
    <property type="term" value="P:cell adhesion involved in single-species biofilm formation"/>
    <property type="evidence" value="ECO:0007669"/>
    <property type="project" value="TreeGrafter"/>
</dbReference>
<organism evidence="3">
    <name type="scientific">Longilinea arvoryzae</name>
    <dbReference type="NCBI Taxonomy" id="360412"/>
    <lineage>
        <taxon>Bacteria</taxon>
        <taxon>Bacillati</taxon>
        <taxon>Chloroflexota</taxon>
        <taxon>Anaerolineae</taxon>
        <taxon>Anaerolineales</taxon>
        <taxon>Anaerolineaceae</taxon>
        <taxon>Longilinea</taxon>
    </lineage>
</organism>
<dbReference type="Gene3D" id="3.30.450.20">
    <property type="entry name" value="PAS domain"/>
    <property type="match status" value="1"/>
</dbReference>
<name>A0A0S7BDS6_9CHLR</name>
<dbReference type="GO" id="GO:0005886">
    <property type="term" value="C:plasma membrane"/>
    <property type="evidence" value="ECO:0007669"/>
    <property type="project" value="TreeGrafter"/>
</dbReference>
<feature type="domain" description="GGDEF" evidence="2">
    <location>
        <begin position="184"/>
        <end position="320"/>
    </location>
</feature>
<dbReference type="Pfam" id="PF00990">
    <property type="entry name" value="GGDEF"/>
    <property type="match status" value="1"/>
</dbReference>
<dbReference type="InterPro" id="IPR043128">
    <property type="entry name" value="Rev_trsase/Diguanyl_cyclase"/>
</dbReference>
<dbReference type="PANTHER" id="PTHR45138">
    <property type="entry name" value="REGULATORY COMPONENTS OF SENSORY TRANSDUCTION SYSTEM"/>
    <property type="match status" value="1"/>
</dbReference>
<proteinExistence type="predicted"/>
<keyword evidence="1" id="KW-0472">Membrane</keyword>
<dbReference type="AlphaFoldDB" id="A0A0S7BDS6"/>
<evidence type="ECO:0000313" key="4">
    <source>
        <dbReference type="Proteomes" id="UP000055060"/>
    </source>
</evidence>
<dbReference type="OrthoDB" id="155880at2"/>
<dbReference type="SUPFAM" id="SSF55073">
    <property type="entry name" value="Nucleotide cyclase"/>
    <property type="match status" value="1"/>
</dbReference>
<dbReference type="SMART" id="SM00267">
    <property type="entry name" value="GGDEF"/>
    <property type="match status" value="1"/>
</dbReference>
<evidence type="ECO:0000259" key="2">
    <source>
        <dbReference type="PROSITE" id="PS50887"/>
    </source>
</evidence>
<dbReference type="Proteomes" id="UP000055060">
    <property type="component" value="Unassembled WGS sequence"/>
</dbReference>
<dbReference type="Gene3D" id="3.30.70.270">
    <property type="match status" value="1"/>
</dbReference>
<dbReference type="SUPFAM" id="SSF55785">
    <property type="entry name" value="PYP-like sensor domain (PAS domain)"/>
    <property type="match status" value="1"/>
</dbReference>
<dbReference type="InterPro" id="IPR029787">
    <property type="entry name" value="Nucleotide_cyclase"/>
</dbReference>
<dbReference type="Pfam" id="PF13188">
    <property type="entry name" value="PAS_8"/>
    <property type="match status" value="1"/>
</dbReference>
<dbReference type="EMBL" id="DF967972">
    <property type="protein sequence ID" value="GAP12932.1"/>
    <property type="molecule type" value="Genomic_DNA"/>
</dbReference>
<gene>
    <name evidence="3" type="ORF">LARV_00672</name>
</gene>
<dbReference type="CDD" id="cd00130">
    <property type="entry name" value="PAS"/>
    <property type="match status" value="1"/>
</dbReference>
<evidence type="ECO:0000313" key="3">
    <source>
        <dbReference type="EMBL" id="GAP12932.1"/>
    </source>
</evidence>
<sequence length="336" mass="36748">MGDGIVSAFESGLLLMMLLCALVLAAGLVWAQRQQRGADRPAGQILAQNASEGLLLLDGRGRVIYHNPAAQAIFGAESLHERPLVDLLAVWWQPALQLLEEGQIDFECTPREGSFRLRILALPARNRGTLEGRALILTDLSRQRGLERRLEALETTDVLTGLANRPRLLEMASREVYRARRYHRALSVVMIQVDDFSALCDRFGYAAGEQVMQCLAQRCRENIRLADSLGRWGEDTFTLLLPETGLEQGCLAAERIRRILSGLPISTQRGEVCITLSAGVAGLSDAAPVAADQLLDQAAAALFAASCRQAAERSLAVVTVGAPAWPAMRQRREDRA</sequence>